<gene>
    <name evidence="2" type="ORF">C7A10_25885</name>
    <name evidence="1" type="ORF">PFLmoz3_06286</name>
</gene>
<reference evidence="1 3" key="1">
    <citation type="submission" date="2015-05" db="EMBL/GenBank/DDBJ databases">
        <title>A genomic and transcriptomic approach to investigate the blue pigment phenotype in Pseudomonas fluorescens.</title>
        <authorList>
            <person name="Andreani N.A."/>
            <person name="Cardazzo B."/>
        </authorList>
    </citation>
    <scope>NUCLEOTIDE SEQUENCE [LARGE SCALE GENOMIC DNA]</scope>
    <source>
        <strain evidence="1 3">Ps_22</strain>
    </source>
</reference>
<evidence type="ECO:0000313" key="1">
    <source>
        <dbReference type="EMBL" id="KWV69170.1"/>
    </source>
</evidence>
<protein>
    <submittedName>
        <fullName evidence="1">Uncharacterized protein</fullName>
    </submittedName>
</protein>
<proteinExistence type="predicted"/>
<evidence type="ECO:0000313" key="2">
    <source>
        <dbReference type="EMBL" id="PRW86036.1"/>
    </source>
</evidence>
<reference evidence="2 4" key="2">
    <citation type="submission" date="2018-03" db="EMBL/GenBank/DDBJ databases">
        <title>Blue discolouration in mozzarella cheese caused by Pseudomonas fluorescens.</title>
        <authorList>
            <person name="Chiesa F."/>
            <person name="Dalmasso A."/>
            <person name="Lomonaco S."/>
        </authorList>
    </citation>
    <scope>NUCLEOTIDE SEQUENCE [LARGE SCALE GENOMIC DNA]</scope>
    <source>
        <strain evidence="2 4">11293</strain>
    </source>
</reference>
<sequence>MEVLKFVAHSKKVISIAKEYGWHPGARYTNLRDVKTFSFSNLGFLDINWKSYNHERHVEAAAETTPRLTIARDVECIFSLDKIIKEAETLLKYSSHVAIVPKDILMNGRLEELIPKAFLLAYSVPTKYGGTQVSIESFDRPVHLLGGRPDTQRALAEKMKVFSIDCNRFTLDAKYGDYFDGVKFRRHPVGGYERCLIDSIENINKIWFGYGIHDDVRNLMGVSREQRRPAT</sequence>
<name>A0A109KH63_PSEFL</name>
<dbReference type="AlphaFoldDB" id="A0A109KH63"/>
<dbReference type="PATRIC" id="fig|294.194.peg.6998"/>
<dbReference type="EMBL" id="LCYA01000323">
    <property type="protein sequence ID" value="KWV69170.1"/>
    <property type="molecule type" value="Genomic_DNA"/>
</dbReference>
<evidence type="ECO:0000313" key="3">
    <source>
        <dbReference type="Proteomes" id="UP000061348"/>
    </source>
</evidence>
<comment type="caution">
    <text evidence="1">The sequence shown here is derived from an EMBL/GenBank/DDBJ whole genome shotgun (WGS) entry which is preliminary data.</text>
</comment>
<dbReference type="InterPro" id="IPR046718">
    <property type="entry name" value="DUF6610"/>
</dbReference>
<dbReference type="Proteomes" id="UP000239731">
    <property type="component" value="Unassembled WGS sequence"/>
</dbReference>
<evidence type="ECO:0000313" key="4">
    <source>
        <dbReference type="Proteomes" id="UP000239731"/>
    </source>
</evidence>
<dbReference type="RefSeq" id="WP_060765479.1">
    <property type="nucleotide sequence ID" value="NZ_LCYA01000323.1"/>
</dbReference>
<dbReference type="EMBL" id="PVUH01000022">
    <property type="protein sequence ID" value="PRW86036.1"/>
    <property type="molecule type" value="Genomic_DNA"/>
</dbReference>
<dbReference type="Proteomes" id="UP000061348">
    <property type="component" value="Unassembled WGS sequence"/>
</dbReference>
<dbReference type="Pfam" id="PF20314">
    <property type="entry name" value="DUF6610"/>
    <property type="match status" value="1"/>
</dbReference>
<organism evidence="1 3">
    <name type="scientific">Pseudomonas fluorescens</name>
    <dbReference type="NCBI Taxonomy" id="294"/>
    <lineage>
        <taxon>Bacteria</taxon>
        <taxon>Pseudomonadati</taxon>
        <taxon>Pseudomonadota</taxon>
        <taxon>Gammaproteobacteria</taxon>
        <taxon>Pseudomonadales</taxon>
        <taxon>Pseudomonadaceae</taxon>
        <taxon>Pseudomonas</taxon>
    </lineage>
</organism>
<accession>A0A109KH63</accession>